<evidence type="ECO:0000313" key="4">
    <source>
        <dbReference type="EMBL" id="KAL3402526.1"/>
    </source>
</evidence>
<dbReference type="Pfam" id="PF03221">
    <property type="entry name" value="HTH_Tnp_Tc5"/>
    <property type="match status" value="1"/>
</dbReference>
<dbReference type="PANTHER" id="PTHR19303">
    <property type="entry name" value="TRANSPOSON"/>
    <property type="match status" value="1"/>
</dbReference>
<dbReference type="InterPro" id="IPR050863">
    <property type="entry name" value="CenT-Element_Derived"/>
</dbReference>
<comment type="caution">
    <text evidence="4">The sequence shown here is derived from an EMBL/GenBank/DDBJ whole genome shotgun (WGS) entry which is preliminary data.</text>
</comment>
<reference evidence="4 5" key="1">
    <citation type="journal article" date="2024" name="bioRxiv">
        <title>A reference genome for Trichogramma kaykai: A tiny desert-dwelling parasitoid wasp with competing sex-ratio distorters.</title>
        <authorList>
            <person name="Culotta J."/>
            <person name="Lindsey A.R."/>
        </authorList>
    </citation>
    <scope>NUCLEOTIDE SEQUENCE [LARGE SCALE GENOMIC DNA]</scope>
    <source>
        <strain evidence="4 5">KSX58</strain>
    </source>
</reference>
<dbReference type="EMBL" id="JBJJXI010000034">
    <property type="protein sequence ID" value="KAL3402526.1"/>
    <property type="molecule type" value="Genomic_DNA"/>
</dbReference>
<dbReference type="SUPFAM" id="SSF46689">
    <property type="entry name" value="Homeodomain-like"/>
    <property type="match status" value="1"/>
</dbReference>
<evidence type="ECO:0000256" key="2">
    <source>
        <dbReference type="ARBA" id="ARBA00023125"/>
    </source>
</evidence>
<name>A0ABD2XBL4_9HYME</name>
<gene>
    <name evidence="4" type="ORF">TKK_004473</name>
</gene>
<evidence type="ECO:0000313" key="5">
    <source>
        <dbReference type="Proteomes" id="UP001627154"/>
    </source>
</evidence>
<sequence length="450" mass="51612">MPRNDMTAKLGVSQSLLNKLLKTRHEIESAENKHRKRNRSGKDEDLEKVLKKWYVEVLDKNAPVNGPMLKSKAVSIAEKLSRSDFKVTDGWFSRWLRRENIALGKPRGDQPQAETDKMSADQWIAAEWPGMRENYAPPDIYNPHETGLYFRAMPEHTRCDCKERVTLLCCASTSGEKSTLLVIGEKANGNCFENVKKLPVDFEANENACMTREIFTEWLRKWNERLAIERRRILLLVSSRKPHGDLPEFDNTKIVNLPTSLVQPCDQGIIRMFKVHYRKEMLKRTIEFIECNKEAQANNVAKKITLLEALHLANEAWNLVSSETIVNCFKTAGFSPRHSSCSRATSITRTPGNNAFAPPEGLSEATFNDWLGIDENFAHNQSNSIEEADQNDDREVEDEVQKVPTNEEMLNALDILRRGVQHYADSFAEHYAYEKFILQLIKSNKENNEN</sequence>
<dbReference type="SMART" id="SM00674">
    <property type="entry name" value="CENPB"/>
    <property type="match status" value="1"/>
</dbReference>
<feature type="domain" description="HTH CENPB-type" evidence="3">
    <location>
        <begin position="34"/>
        <end position="105"/>
    </location>
</feature>
<dbReference type="Proteomes" id="UP001627154">
    <property type="component" value="Unassembled WGS sequence"/>
</dbReference>
<dbReference type="PROSITE" id="PS51253">
    <property type="entry name" value="HTH_CENPB"/>
    <property type="match status" value="1"/>
</dbReference>
<dbReference type="AlphaFoldDB" id="A0ABD2XBL4"/>
<proteinExistence type="predicted"/>
<dbReference type="InterPro" id="IPR006600">
    <property type="entry name" value="HTH_CenpB_DNA-bd_dom"/>
</dbReference>
<dbReference type="InterPro" id="IPR009057">
    <property type="entry name" value="Homeodomain-like_sf"/>
</dbReference>
<keyword evidence="5" id="KW-1185">Reference proteome</keyword>
<accession>A0ABD2XBL4</accession>
<dbReference type="PANTHER" id="PTHR19303:SF73">
    <property type="entry name" value="PROTEIN PDC2"/>
    <property type="match status" value="1"/>
</dbReference>
<dbReference type="Pfam" id="PF03184">
    <property type="entry name" value="DDE_1"/>
    <property type="match status" value="1"/>
</dbReference>
<dbReference type="InterPro" id="IPR004875">
    <property type="entry name" value="DDE_SF_endonuclease_dom"/>
</dbReference>
<organism evidence="4 5">
    <name type="scientific">Trichogramma kaykai</name>
    <dbReference type="NCBI Taxonomy" id="54128"/>
    <lineage>
        <taxon>Eukaryota</taxon>
        <taxon>Metazoa</taxon>
        <taxon>Ecdysozoa</taxon>
        <taxon>Arthropoda</taxon>
        <taxon>Hexapoda</taxon>
        <taxon>Insecta</taxon>
        <taxon>Pterygota</taxon>
        <taxon>Neoptera</taxon>
        <taxon>Endopterygota</taxon>
        <taxon>Hymenoptera</taxon>
        <taxon>Apocrita</taxon>
        <taxon>Proctotrupomorpha</taxon>
        <taxon>Chalcidoidea</taxon>
        <taxon>Trichogrammatidae</taxon>
        <taxon>Trichogramma</taxon>
    </lineage>
</organism>
<dbReference type="GO" id="GO:0003677">
    <property type="term" value="F:DNA binding"/>
    <property type="evidence" value="ECO:0007669"/>
    <property type="project" value="UniProtKB-KW"/>
</dbReference>
<dbReference type="Gene3D" id="1.10.10.60">
    <property type="entry name" value="Homeodomain-like"/>
    <property type="match status" value="1"/>
</dbReference>
<protein>
    <recommendedName>
        <fullName evidence="3">HTH CENPB-type domain-containing protein</fullName>
    </recommendedName>
</protein>
<comment type="subcellular location">
    <subcellularLocation>
        <location evidence="1">Nucleus</location>
    </subcellularLocation>
</comment>
<evidence type="ECO:0000256" key="1">
    <source>
        <dbReference type="ARBA" id="ARBA00004123"/>
    </source>
</evidence>
<evidence type="ECO:0000259" key="3">
    <source>
        <dbReference type="PROSITE" id="PS51253"/>
    </source>
</evidence>
<dbReference type="GO" id="GO:0005634">
    <property type="term" value="C:nucleus"/>
    <property type="evidence" value="ECO:0007669"/>
    <property type="project" value="UniProtKB-SubCell"/>
</dbReference>
<keyword evidence="2" id="KW-0238">DNA-binding</keyword>